<protein>
    <submittedName>
        <fullName evidence="8">MFS transporter</fullName>
    </submittedName>
</protein>
<feature type="transmembrane region" description="Helical" evidence="6">
    <location>
        <begin position="159"/>
        <end position="179"/>
    </location>
</feature>
<feature type="transmembrane region" description="Helical" evidence="6">
    <location>
        <begin position="131"/>
        <end position="153"/>
    </location>
</feature>
<accession>A0A941CVB7</accession>
<reference evidence="8 9" key="1">
    <citation type="submission" date="2021-04" db="EMBL/GenBank/DDBJ databases">
        <title>Allobacillus sp. nov. SKP8-2 isolated from shrimp paste.</title>
        <authorList>
            <person name="Tanasupawat S."/>
            <person name="Yiamsombat S."/>
            <person name="Kanchanasin P."/>
            <person name="Kuncharoen N."/>
        </authorList>
    </citation>
    <scope>NUCLEOTIDE SEQUENCE [LARGE SCALE GENOMIC DNA]</scope>
    <source>
        <strain evidence="8 9">SKP8-2</strain>
    </source>
</reference>
<feature type="domain" description="Major facilitator superfamily (MFS) profile" evidence="7">
    <location>
        <begin position="6"/>
        <end position="381"/>
    </location>
</feature>
<name>A0A941CVB7_9BACI</name>
<keyword evidence="9" id="KW-1185">Reference proteome</keyword>
<dbReference type="AlphaFoldDB" id="A0A941CVB7"/>
<dbReference type="InterPro" id="IPR020846">
    <property type="entry name" value="MFS_dom"/>
</dbReference>
<comment type="subcellular location">
    <subcellularLocation>
        <location evidence="1">Cell membrane</location>
        <topology evidence="1">Multi-pass membrane protein</topology>
    </subcellularLocation>
</comment>
<evidence type="ECO:0000256" key="3">
    <source>
        <dbReference type="ARBA" id="ARBA00022692"/>
    </source>
</evidence>
<dbReference type="Pfam" id="PF07690">
    <property type="entry name" value="MFS_1"/>
    <property type="match status" value="1"/>
</dbReference>
<keyword evidence="2" id="KW-0813">Transport</keyword>
<keyword evidence="3 6" id="KW-0812">Transmembrane</keyword>
<dbReference type="GO" id="GO:0022857">
    <property type="term" value="F:transmembrane transporter activity"/>
    <property type="evidence" value="ECO:0007669"/>
    <property type="project" value="InterPro"/>
</dbReference>
<dbReference type="PANTHER" id="PTHR23504:SF15">
    <property type="entry name" value="MAJOR FACILITATOR SUPERFAMILY (MFS) PROFILE DOMAIN-CONTAINING PROTEIN"/>
    <property type="match status" value="1"/>
</dbReference>
<feature type="transmembrane region" description="Helical" evidence="6">
    <location>
        <begin position="97"/>
        <end position="119"/>
    </location>
</feature>
<evidence type="ECO:0000313" key="8">
    <source>
        <dbReference type="EMBL" id="MBR7553083.1"/>
    </source>
</evidence>
<comment type="caution">
    <text evidence="8">The sequence shown here is derived from an EMBL/GenBank/DDBJ whole genome shotgun (WGS) entry which is preliminary data.</text>
</comment>
<dbReference type="Gene3D" id="1.20.1250.20">
    <property type="entry name" value="MFS general substrate transporter like domains"/>
    <property type="match status" value="1"/>
</dbReference>
<keyword evidence="4 6" id="KW-1133">Transmembrane helix</keyword>
<dbReference type="InterPro" id="IPR011701">
    <property type="entry name" value="MFS"/>
</dbReference>
<dbReference type="EMBL" id="JAGSIE010000007">
    <property type="protein sequence ID" value="MBR7553083.1"/>
    <property type="molecule type" value="Genomic_DNA"/>
</dbReference>
<evidence type="ECO:0000259" key="7">
    <source>
        <dbReference type="PROSITE" id="PS50850"/>
    </source>
</evidence>
<organism evidence="8 9">
    <name type="scientific">Allobacillus saliphilus</name>
    <dbReference type="NCBI Taxonomy" id="2912308"/>
    <lineage>
        <taxon>Bacteria</taxon>
        <taxon>Bacillati</taxon>
        <taxon>Bacillota</taxon>
        <taxon>Bacilli</taxon>
        <taxon>Bacillales</taxon>
        <taxon>Bacillaceae</taxon>
        <taxon>Allobacillus</taxon>
    </lineage>
</organism>
<feature type="transmembrane region" description="Helical" evidence="6">
    <location>
        <begin position="7"/>
        <end position="30"/>
    </location>
</feature>
<dbReference type="Proteomes" id="UP000675431">
    <property type="component" value="Unassembled WGS sequence"/>
</dbReference>
<dbReference type="RefSeq" id="WP_212367836.1">
    <property type="nucleotide sequence ID" value="NZ_JAGSIE010000007.1"/>
</dbReference>
<feature type="transmembrane region" description="Helical" evidence="6">
    <location>
        <begin position="294"/>
        <end position="311"/>
    </location>
</feature>
<sequence>MTTKRILPILFSIMFLVMLGFGIIIPVLPYYAEELGATATELGLLMAVYSFMQFIFAPMWGRISDRIGRKPVIMIGIFGLSLSFFLLAFSSHLWMLFVARIVGGFLSAANMPTVMAYVADVTSEEDRGKGMGIIGAATGLGFIFGPAVGGIFSKISLEAPFYIAGTLSFLTMIFVFFILKESIQLADRKQRMKKRKRAFGQALKSPMAMLYFLQFFISVSLSGLEATFAYFAAERAGLNAVSMGYVFMIMGLASAAVQGSMGVLTKKFGEIKVIQMGIAVSAAGLGLILLTENFLTAAVFLTIFGVGNGVIRPSVSSLLTKQAKSGHGEVTGYLSSFGSLGRIVGPVLGGTLYMVWIGLPYVSGIFLSAVAFGLFMIYVKKNRLAIG</sequence>
<proteinExistence type="predicted"/>
<dbReference type="PRINTS" id="PR01035">
    <property type="entry name" value="TCRTETA"/>
</dbReference>
<dbReference type="PANTHER" id="PTHR23504">
    <property type="entry name" value="MAJOR FACILITATOR SUPERFAMILY DOMAIN-CONTAINING PROTEIN 10"/>
    <property type="match status" value="1"/>
</dbReference>
<evidence type="ECO:0000256" key="6">
    <source>
        <dbReference type="SAM" id="Phobius"/>
    </source>
</evidence>
<feature type="transmembrane region" description="Helical" evidence="6">
    <location>
        <begin position="42"/>
        <end position="60"/>
    </location>
</feature>
<feature type="transmembrane region" description="Helical" evidence="6">
    <location>
        <begin position="237"/>
        <end position="257"/>
    </location>
</feature>
<keyword evidence="5 6" id="KW-0472">Membrane</keyword>
<evidence type="ECO:0000256" key="5">
    <source>
        <dbReference type="ARBA" id="ARBA00023136"/>
    </source>
</evidence>
<feature type="transmembrane region" description="Helical" evidence="6">
    <location>
        <begin position="199"/>
        <end position="217"/>
    </location>
</feature>
<dbReference type="InterPro" id="IPR001958">
    <property type="entry name" value="Tet-R_TetA/multi-R_MdtG-like"/>
</dbReference>
<evidence type="ECO:0000313" key="9">
    <source>
        <dbReference type="Proteomes" id="UP000675431"/>
    </source>
</evidence>
<dbReference type="GO" id="GO:0005886">
    <property type="term" value="C:plasma membrane"/>
    <property type="evidence" value="ECO:0007669"/>
    <property type="project" value="UniProtKB-SubCell"/>
</dbReference>
<evidence type="ECO:0000256" key="4">
    <source>
        <dbReference type="ARBA" id="ARBA00022989"/>
    </source>
</evidence>
<evidence type="ECO:0000256" key="1">
    <source>
        <dbReference type="ARBA" id="ARBA00004651"/>
    </source>
</evidence>
<gene>
    <name evidence="8" type="ORF">KC820_02830</name>
</gene>
<feature type="transmembrane region" description="Helical" evidence="6">
    <location>
        <begin position="72"/>
        <end position="91"/>
    </location>
</feature>
<dbReference type="SUPFAM" id="SSF103473">
    <property type="entry name" value="MFS general substrate transporter"/>
    <property type="match status" value="1"/>
</dbReference>
<dbReference type="InterPro" id="IPR036259">
    <property type="entry name" value="MFS_trans_sf"/>
</dbReference>
<dbReference type="PROSITE" id="PS50850">
    <property type="entry name" value="MFS"/>
    <property type="match status" value="1"/>
</dbReference>
<feature type="transmembrane region" description="Helical" evidence="6">
    <location>
        <begin position="361"/>
        <end position="379"/>
    </location>
</feature>
<evidence type="ECO:0000256" key="2">
    <source>
        <dbReference type="ARBA" id="ARBA00022448"/>
    </source>
</evidence>